<evidence type="ECO:0000313" key="1">
    <source>
        <dbReference type="EMBL" id="KAJ1185927.1"/>
    </source>
</evidence>
<sequence length="369" mass="41411">MVAPVVDNSAAQQDRLFHCTGLTVPHKRSVMDRTMGKHTEGLDVPTPEDQEPAVARDVPMDKLDVILQEIRVSRSVKKRLKVEGVPFALLFPARLRITYNQKAHLFDTPHLVRDWLDLTFPHPGSQSQNEALLPRQKHQPLRAVAGVWTVILKEIIRVEDSLGPLEKKVVAQTQSAQRLQEARAEHTELLERLKKVDYAKYREHMHNEGDKAGALLARLIKDEPSPTPILHINTPQQTSVNTQMEMNEAFCDHYRTLYSAPLVLDPVHLGAFLSDITLPTLAYEAKQILGAQISQGEIQQAIKDMAHEKSPGSDGLPSEFYSLYSSKLAPQLERLYQASLANDCLPDTTKQAIVTSLLKPRKSPLDMLS</sequence>
<dbReference type="InterPro" id="IPR042566">
    <property type="entry name" value="L1_C"/>
</dbReference>
<dbReference type="PANTHER" id="PTHR31635">
    <property type="entry name" value="REVERSE TRANSCRIPTASE DOMAIN-CONTAINING PROTEIN-RELATED"/>
    <property type="match status" value="1"/>
</dbReference>
<evidence type="ECO:0000313" key="2">
    <source>
        <dbReference type="Proteomes" id="UP001066276"/>
    </source>
</evidence>
<organism evidence="1 2">
    <name type="scientific">Pleurodeles waltl</name>
    <name type="common">Iberian ribbed newt</name>
    <dbReference type="NCBI Taxonomy" id="8319"/>
    <lineage>
        <taxon>Eukaryota</taxon>
        <taxon>Metazoa</taxon>
        <taxon>Chordata</taxon>
        <taxon>Craniata</taxon>
        <taxon>Vertebrata</taxon>
        <taxon>Euteleostomi</taxon>
        <taxon>Amphibia</taxon>
        <taxon>Batrachia</taxon>
        <taxon>Caudata</taxon>
        <taxon>Salamandroidea</taxon>
        <taxon>Salamandridae</taxon>
        <taxon>Pleurodelinae</taxon>
        <taxon>Pleurodeles</taxon>
    </lineage>
</organism>
<dbReference type="AlphaFoldDB" id="A0AAV7UDY5"/>
<keyword evidence="2" id="KW-1185">Reference proteome</keyword>
<gene>
    <name evidence="1" type="ORF">NDU88_002713</name>
</gene>
<dbReference type="PANTHER" id="PTHR31635:SF196">
    <property type="entry name" value="REVERSE TRANSCRIPTASE DOMAIN-CONTAINING PROTEIN-RELATED"/>
    <property type="match status" value="1"/>
</dbReference>
<dbReference type="EMBL" id="JANPWB010000005">
    <property type="protein sequence ID" value="KAJ1185927.1"/>
    <property type="molecule type" value="Genomic_DNA"/>
</dbReference>
<accession>A0AAV7UDY5</accession>
<dbReference type="Gene3D" id="3.30.250.20">
    <property type="entry name" value="L1 transposable element, C-terminal domain"/>
    <property type="match status" value="1"/>
</dbReference>
<dbReference type="Proteomes" id="UP001066276">
    <property type="component" value="Chromosome 3_1"/>
</dbReference>
<protein>
    <submittedName>
        <fullName evidence="1">Uncharacterized protein</fullName>
    </submittedName>
</protein>
<name>A0AAV7UDY5_PLEWA</name>
<proteinExistence type="predicted"/>
<comment type="caution">
    <text evidence="1">The sequence shown here is derived from an EMBL/GenBank/DDBJ whole genome shotgun (WGS) entry which is preliminary data.</text>
</comment>
<reference evidence="1" key="1">
    <citation type="journal article" date="2022" name="bioRxiv">
        <title>Sequencing and chromosome-scale assembly of the giantPleurodeles waltlgenome.</title>
        <authorList>
            <person name="Brown T."/>
            <person name="Elewa A."/>
            <person name="Iarovenko S."/>
            <person name="Subramanian E."/>
            <person name="Araus A.J."/>
            <person name="Petzold A."/>
            <person name="Susuki M."/>
            <person name="Suzuki K.-i.T."/>
            <person name="Hayashi T."/>
            <person name="Toyoda A."/>
            <person name="Oliveira C."/>
            <person name="Osipova E."/>
            <person name="Leigh N.D."/>
            <person name="Simon A."/>
            <person name="Yun M.H."/>
        </authorList>
    </citation>
    <scope>NUCLEOTIDE SEQUENCE</scope>
    <source>
        <strain evidence="1">20211129_DDA</strain>
        <tissue evidence="1">Liver</tissue>
    </source>
</reference>